<dbReference type="PANTHER" id="PTHR47663:SF1">
    <property type="entry name" value="XYLANOLYTIC TRANSCRIPTIONAL ACTIVATOR XLNR-RELATED"/>
    <property type="match status" value="1"/>
</dbReference>
<feature type="domain" description="Xylanolytic transcriptional activator regulatory" evidence="7">
    <location>
        <begin position="17"/>
        <end position="83"/>
    </location>
</feature>
<keyword evidence="5" id="KW-0539">Nucleus</keyword>
<name>A0AAJ0DJP7_9PEZI</name>
<feature type="region of interest" description="Disordered" evidence="6">
    <location>
        <begin position="1"/>
        <end position="20"/>
    </location>
</feature>
<dbReference type="Pfam" id="PF04082">
    <property type="entry name" value="Fungal_trans"/>
    <property type="match status" value="1"/>
</dbReference>
<evidence type="ECO:0000256" key="2">
    <source>
        <dbReference type="ARBA" id="ARBA00023015"/>
    </source>
</evidence>
<reference evidence="8" key="1">
    <citation type="submission" date="2023-04" db="EMBL/GenBank/DDBJ databases">
        <title>Black Yeasts Isolated from many extreme environments.</title>
        <authorList>
            <person name="Coleine C."/>
            <person name="Stajich J.E."/>
            <person name="Selbmann L."/>
        </authorList>
    </citation>
    <scope>NUCLEOTIDE SEQUENCE</scope>
    <source>
        <strain evidence="8">CCFEE 5312</strain>
    </source>
</reference>
<dbReference type="GO" id="GO:0008270">
    <property type="term" value="F:zinc ion binding"/>
    <property type="evidence" value="ECO:0007669"/>
    <property type="project" value="InterPro"/>
</dbReference>
<evidence type="ECO:0000256" key="5">
    <source>
        <dbReference type="ARBA" id="ARBA00023242"/>
    </source>
</evidence>
<dbReference type="CDD" id="cd12148">
    <property type="entry name" value="fungal_TF_MHR"/>
    <property type="match status" value="1"/>
</dbReference>
<comment type="caution">
    <text evidence="8">The sequence shown here is derived from an EMBL/GenBank/DDBJ whole genome shotgun (WGS) entry which is preliminary data.</text>
</comment>
<keyword evidence="4" id="KW-0804">Transcription</keyword>
<dbReference type="PANTHER" id="PTHR47663">
    <property type="entry name" value="XYLANOLYTIC TRANSCRIPTIONAL ACTIVATOR XLNR-RELATED"/>
    <property type="match status" value="1"/>
</dbReference>
<evidence type="ECO:0000256" key="1">
    <source>
        <dbReference type="ARBA" id="ARBA00022833"/>
    </source>
</evidence>
<keyword evidence="3" id="KW-0238">DNA-binding</keyword>
<keyword evidence="2" id="KW-0805">Transcription regulation</keyword>
<evidence type="ECO:0000313" key="8">
    <source>
        <dbReference type="EMBL" id="KAK3051499.1"/>
    </source>
</evidence>
<evidence type="ECO:0000259" key="7">
    <source>
        <dbReference type="Pfam" id="PF04082"/>
    </source>
</evidence>
<evidence type="ECO:0000313" key="9">
    <source>
        <dbReference type="Proteomes" id="UP001271007"/>
    </source>
</evidence>
<evidence type="ECO:0000256" key="3">
    <source>
        <dbReference type="ARBA" id="ARBA00023125"/>
    </source>
</evidence>
<keyword evidence="1" id="KW-0862">Zinc</keyword>
<sequence length="335" mass="37884">MSVVDDAIVESSDTRPFVNSPEESEERRRMWWTLYIWDRHLALRYNSPLSIKDAESQDILLPADDDVWVSSNSPSPRFDTIGNSRGSGPPSSITGNSIFGILVPMMCIVGRIIDMHHVRRVERSSSNLVADAYIATITQQLNELAPSIAALESNTTSGSARSQDAIQHHHLLSCYARFLLHLLYALLEGSWDKLILFERGHESMQSVRFHETLQRSLAAADCVNDTLHLNPDLGFKAMFFGIFLYHGATLPWAVATNLRQNTDAKVIAACETYVRAFEASNCTYQTEYLRKMRKLLLLTLKEIRYGTPLSKMEQHLRKHVLRLYRWSGDGSGLGL</sequence>
<dbReference type="GO" id="GO:0003677">
    <property type="term" value="F:DNA binding"/>
    <property type="evidence" value="ECO:0007669"/>
    <property type="project" value="UniProtKB-KW"/>
</dbReference>
<dbReference type="GO" id="GO:0006351">
    <property type="term" value="P:DNA-templated transcription"/>
    <property type="evidence" value="ECO:0007669"/>
    <property type="project" value="InterPro"/>
</dbReference>
<dbReference type="EMBL" id="JAWDJX010000026">
    <property type="protein sequence ID" value="KAK3051499.1"/>
    <property type="molecule type" value="Genomic_DNA"/>
</dbReference>
<proteinExistence type="predicted"/>
<dbReference type="InterPro" id="IPR007219">
    <property type="entry name" value="XnlR_reg_dom"/>
</dbReference>
<dbReference type="AlphaFoldDB" id="A0AAJ0DJP7"/>
<dbReference type="Proteomes" id="UP001271007">
    <property type="component" value="Unassembled WGS sequence"/>
</dbReference>
<accession>A0AAJ0DJP7</accession>
<dbReference type="InterPro" id="IPR051439">
    <property type="entry name" value="XlnR/Xlr1"/>
</dbReference>
<evidence type="ECO:0000256" key="6">
    <source>
        <dbReference type="SAM" id="MobiDB-lite"/>
    </source>
</evidence>
<protein>
    <recommendedName>
        <fullName evidence="7">Xylanolytic transcriptional activator regulatory domain-containing protein</fullName>
    </recommendedName>
</protein>
<gene>
    <name evidence="8" type="ORF">LTR09_007522</name>
</gene>
<organism evidence="8 9">
    <name type="scientific">Extremus antarcticus</name>
    <dbReference type="NCBI Taxonomy" id="702011"/>
    <lineage>
        <taxon>Eukaryota</taxon>
        <taxon>Fungi</taxon>
        <taxon>Dikarya</taxon>
        <taxon>Ascomycota</taxon>
        <taxon>Pezizomycotina</taxon>
        <taxon>Dothideomycetes</taxon>
        <taxon>Dothideomycetidae</taxon>
        <taxon>Mycosphaerellales</taxon>
        <taxon>Extremaceae</taxon>
        <taxon>Extremus</taxon>
    </lineage>
</organism>
<keyword evidence="9" id="KW-1185">Reference proteome</keyword>
<evidence type="ECO:0000256" key="4">
    <source>
        <dbReference type="ARBA" id="ARBA00023163"/>
    </source>
</evidence>